<dbReference type="PANTHER" id="PTHR21385">
    <property type="entry name" value="ZINC FINGER PROTEIN-RELATED"/>
    <property type="match status" value="1"/>
</dbReference>
<dbReference type="OrthoDB" id="4507at2759"/>
<proteinExistence type="predicted"/>
<keyword evidence="5" id="KW-1185">Reference proteome</keyword>
<dbReference type="GO" id="GO:0008270">
    <property type="term" value="F:zinc ion binding"/>
    <property type="evidence" value="ECO:0007669"/>
    <property type="project" value="UniProtKB-KW"/>
</dbReference>
<evidence type="ECO:0000313" key="5">
    <source>
        <dbReference type="Proteomes" id="UP000507470"/>
    </source>
</evidence>
<sequence length="263" mass="31267">MKLEYTSYENLVYYITLFTVLGYNDGCSRERSRVVRSVITEKIYPLYKSVQAEIPDTCILNKERDIYAIQEDQKYNEPPNKWYCNICGKGFMAEYYLDLHFTNRHKEYIRQGEDVICLADYCDLYRCDIIAGIQTAEFWDVSLCLEEDMEDIKQRCKEVFSNCVPKGLSKNATLALEEGLNEIVCNFHTCKKYWETPLEKPRDVSVMYTVFTVFTFIILIIYYCIGYQYYYTDTFTDMYEPSFNPSYKLPNQQVRQRIVNTDR</sequence>
<keyword evidence="2" id="KW-0812">Transmembrane</keyword>
<dbReference type="EMBL" id="CACVKT020005429">
    <property type="protein sequence ID" value="CAC5395087.1"/>
    <property type="molecule type" value="Genomic_DNA"/>
</dbReference>
<keyword evidence="1" id="KW-0479">Metal-binding</keyword>
<evidence type="ECO:0000256" key="2">
    <source>
        <dbReference type="SAM" id="Phobius"/>
    </source>
</evidence>
<dbReference type="PROSITE" id="PS50157">
    <property type="entry name" value="ZINC_FINGER_C2H2_2"/>
    <property type="match status" value="1"/>
</dbReference>
<organism evidence="4 5">
    <name type="scientific">Mytilus coruscus</name>
    <name type="common">Sea mussel</name>
    <dbReference type="NCBI Taxonomy" id="42192"/>
    <lineage>
        <taxon>Eukaryota</taxon>
        <taxon>Metazoa</taxon>
        <taxon>Spiralia</taxon>
        <taxon>Lophotrochozoa</taxon>
        <taxon>Mollusca</taxon>
        <taxon>Bivalvia</taxon>
        <taxon>Autobranchia</taxon>
        <taxon>Pteriomorphia</taxon>
        <taxon>Mytilida</taxon>
        <taxon>Mytiloidea</taxon>
        <taxon>Mytilidae</taxon>
        <taxon>Mytilinae</taxon>
        <taxon>Mytilus</taxon>
    </lineage>
</organism>
<keyword evidence="1" id="KW-0863">Zinc-finger</keyword>
<feature type="domain" description="C2H2-type" evidence="3">
    <location>
        <begin position="82"/>
        <end position="105"/>
    </location>
</feature>
<name>A0A6J8CIZ9_MYTCO</name>
<evidence type="ECO:0000256" key="1">
    <source>
        <dbReference type="PROSITE-ProRule" id="PRU00042"/>
    </source>
</evidence>
<feature type="transmembrane region" description="Helical" evidence="2">
    <location>
        <begin position="206"/>
        <end position="230"/>
    </location>
</feature>
<accession>A0A6J8CIZ9</accession>
<dbReference type="PANTHER" id="PTHR21385:SF0">
    <property type="entry name" value="RE51073P"/>
    <property type="match status" value="1"/>
</dbReference>
<gene>
    <name evidence="4" type="ORF">MCOR_29785</name>
</gene>
<dbReference type="PROSITE" id="PS00028">
    <property type="entry name" value="ZINC_FINGER_C2H2_1"/>
    <property type="match status" value="1"/>
</dbReference>
<keyword evidence="2" id="KW-1133">Transmembrane helix</keyword>
<dbReference type="InterPro" id="IPR013087">
    <property type="entry name" value="Znf_C2H2_type"/>
</dbReference>
<keyword evidence="1" id="KW-0862">Zinc</keyword>
<dbReference type="AlphaFoldDB" id="A0A6J8CIZ9"/>
<reference evidence="4 5" key="1">
    <citation type="submission" date="2020-06" db="EMBL/GenBank/DDBJ databases">
        <authorList>
            <person name="Li R."/>
            <person name="Bekaert M."/>
        </authorList>
    </citation>
    <scope>NUCLEOTIDE SEQUENCE [LARGE SCALE GENOMIC DNA]</scope>
    <source>
        <strain evidence="5">wild</strain>
    </source>
</reference>
<dbReference type="Proteomes" id="UP000507470">
    <property type="component" value="Unassembled WGS sequence"/>
</dbReference>
<keyword evidence="2" id="KW-0472">Membrane</keyword>
<protein>
    <recommendedName>
        <fullName evidence="3">C2H2-type domain-containing protein</fullName>
    </recommendedName>
</protein>
<evidence type="ECO:0000259" key="3">
    <source>
        <dbReference type="PROSITE" id="PS50157"/>
    </source>
</evidence>
<evidence type="ECO:0000313" key="4">
    <source>
        <dbReference type="EMBL" id="CAC5395087.1"/>
    </source>
</evidence>